<dbReference type="SUPFAM" id="SSF52540">
    <property type="entry name" value="P-loop containing nucleoside triphosphate hydrolases"/>
    <property type="match status" value="1"/>
</dbReference>
<dbReference type="SMART" id="SM00382">
    <property type="entry name" value="AAA"/>
    <property type="match status" value="1"/>
</dbReference>
<dbReference type="InterPro" id="IPR017871">
    <property type="entry name" value="ABC_transporter-like_CS"/>
</dbReference>
<dbReference type="PANTHER" id="PTHR42939">
    <property type="entry name" value="ABC TRANSPORTER ATP-BINDING PROTEIN ALBC-RELATED"/>
    <property type="match status" value="1"/>
</dbReference>
<gene>
    <name evidence="1" type="ORF">AYR53_04130</name>
</gene>
<evidence type="ECO:0000313" key="1">
    <source>
        <dbReference type="EMBL" id="ANK62022.1"/>
    </source>
</evidence>
<dbReference type="GeneID" id="42981428"/>
<dbReference type="AlphaFoldDB" id="A0A192H1A3"/>
<keyword evidence="1" id="KW-0547">Nucleotide-binding</keyword>
<dbReference type="PROSITE" id="PS50893">
    <property type="entry name" value="ABC_TRANSPORTER_2"/>
    <property type="match status" value="1"/>
</dbReference>
<dbReference type="Gene3D" id="3.40.50.300">
    <property type="entry name" value="P-loop containing nucleotide triphosphate hydrolases"/>
    <property type="match status" value="1"/>
</dbReference>
<name>A0A192H1A3_9LACO</name>
<dbReference type="STRING" id="375175.AYR53_04130"/>
<dbReference type="InterPro" id="IPR003593">
    <property type="entry name" value="AAA+_ATPase"/>
</dbReference>
<proteinExistence type="predicted"/>
<organism evidence="1 2">
    <name type="scientific">Loigolactobacillus backii</name>
    <dbReference type="NCBI Taxonomy" id="375175"/>
    <lineage>
        <taxon>Bacteria</taxon>
        <taxon>Bacillati</taxon>
        <taxon>Bacillota</taxon>
        <taxon>Bacilli</taxon>
        <taxon>Lactobacillales</taxon>
        <taxon>Lactobacillaceae</taxon>
        <taxon>Loigolactobacillus</taxon>
    </lineage>
</organism>
<dbReference type="OrthoDB" id="9801987at2"/>
<dbReference type="PANTHER" id="PTHR42939:SF1">
    <property type="entry name" value="ABC TRANSPORTER ATP-BINDING PROTEIN ALBC-RELATED"/>
    <property type="match status" value="1"/>
</dbReference>
<dbReference type="EMBL" id="CP014873">
    <property type="protein sequence ID" value="ANK62022.1"/>
    <property type="molecule type" value="Genomic_DNA"/>
</dbReference>
<sequence>MLEVTNLSKSFGSAQVLKQVSFKAQDGQILGLIGQNGAGKSTTFHSILNFIQFTGTISWNGQALTEKDYNIIGYLPEERSLMPKLTVQQQIRYLARLKGYQTADIDRQIPKWLERFAVKGDKKDKIKSLSKGNQQKIQLICTLLHQPKLIILDEPFSGLDPVNADLLKQAILEAKQAGATIIFSDHDMSNVEDLCDQVLMLKQGKVVLTGDLQAVREQFGRNRLFVKTDWSTERLAALPHVIQVALTRAGTYRLTLDTESAGPEIFTALTQGHYIQTFDQQPPTLDEIFRMKAGATDD</sequence>
<dbReference type="InterPro" id="IPR027417">
    <property type="entry name" value="P-loop_NTPase"/>
</dbReference>
<dbReference type="InterPro" id="IPR025302">
    <property type="entry name" value="DrrA1/2-like_C"/>
</dbReference>
<dbReference type="GO" id="GO:0005524">
    <property type="term" value="F:ATP binding"/>
    <property type="evidence" value="ECO:0007669"/>
    <property type="project" value="UniProtKB-KW"/>
</dbReference>
<dbReference type="Proteomes" id="UP000078582">
    <property type="component" value="Chromosome"/>
</dbReference>
<dbReference type="GO" id="GO:0016887">
    <property type="term" value="F:ATP hydrolysis activity"/>
    <property type="evidence" value="ECO:0007669"/>
    <property type="project" value="InterPro"/>
</dbReference>
<keyword evidence="2" id="KW-1185">Reference proteome</keyword>
<keyword evidence="1" id="KW-0067">ATP-binding</keyword>
<dbReference type="Pfam" id="PF00005">
    <property type="entry name" value="ABC_tran"/>
    <property type="match status" value="1"/>
</dbReference>
<dbReference type="PROSITE" id="PS00211">
    <property type="entry name" value="ABC_TRANSPORTER_1"/>
    <property type="match status" value="1"/>
</dbReference>
<dbReference type="RefSeq" id="WP_068225800.1">
    <property type="nucleotide sequence ID" value="NZ_CP014623.1"/>
</dbReference>
<dbReference type="InterPro" id="IPR003439">
    <property type="entry name" value="ABC_transporter-like_ATP-bd"/>
</dbReference>
<dbReference type="Pfam" id="PF13732">
    <property type="entry name" value="DrrA1-3_C"/>
    <property type="match status" value="1"/>
</dbReference>
<dbReference type="KEGG" id="lbt:AYR52_09555"/>
<evidence type="ECO:0000313" key="2">
    <source>
        <dbReference type="Proteomes" id="UP000078582"/>
    </source>
</evidence>
<dbReference type="InterPro" id="IPR051782">
    <property type="entry name" value="ABC_Transporter_VariousFunc"/>
</dbReference>
<protein>
    <submittedName>
        <fullName evidence="1">Sodium ABC transporter ATP-binding protein</fullName>
    </submittedName>
</protein>
<reference evidence="1 2" key="1">
    <citation type="submission" date="2016-03" db="EMBL/GenBank/DDBJ databases">
        <title>Pediococcus and Lactobacillus from brewery environment - whole genome sequencing and assembly.</title>
        <authorList>
            <person name="Behr J."/>
            <person name="Geissler A.J."/>
            <person name="Vogel R.F."/>
        </authorList>
    </citation>
    <scope>NUCLEOTIDE SEQUENCE [LARGE SCALE GENOMIC DNA]</scope>
    <source>
        <strain evidence="1 2">TMW 1.1989</strain>
    </source>
</reference>
<accession>A0A192H1A3</accession>